<organism evidence="2 3">
    <name type="scientific">Lysinibacillus alkalisoli</name>
    <dbReference type="NCBI Taxonomy" id="1911548"/>
    <lineage>
        <taxon>Bacteria</taxon>
        <taxon>Bacillati</taxon>
        <taxon>Bacillota</taxon>
        <taxon>Bacilli</taxon>
        <taxon>Bacillales</taxon>
        <taxon>Bacillaceae</taxon>
        <taxon>Lysinibacillus</taxon>
    </lineage>
</organism>
<dbReference type="InterPro" id="IPR011741">
    <property type="entry name" value="Phg_2220_C"/>
</dbReference>
<comment type="caution">
    <text evidence="2">The sequence shown here is derived from an EMBL/GenBank/DDBJ whole genome shotgun (WGS) entry which is preliminary data.</text>
</comment>
<reference evidence="2" key="2">
    <citation type="submission" date="2020-09" db="EMBL/GenBank/DDBJ databases">
        <authorList>
            <person name="Sun Q."/>
            <person name="Zhou Y."/>
        </authorList>
    </citation>
    <scope>NUCLEOTIDE SEQUENCE</scope>
    <source>
        <strain evidence="2">CGMCC 1.15760</strain>
    </source>
</reference>
<keyword evidence="3" id="KW-1185">Reference proteome</keyword>
<dbReference type="RefSeq" id="WP_188614164.1">
    <property type="nucleotide sequence ID" value="NZ_BMJT01000003.1"/>
</dbReference>
<dbReference type="Proteomes" id="UP000616608">
    <property type="component" value="Unassembled WGS sequence"/>
</dbReference>
<dbReference type="Pfam" id="PF09524">
    <property type="entry name" value="Phg_2220_C"/>
    <property type="match status" value="1"/>
</dbReference>
<protein>
    <recommendedName>
        <fullName evidence="1">Phage conserved hypothetical protein C-terminal domain-containing protein</fullName>
    </recommendedName>
</protein>
<dbReference type="EMBL" id="BMJT01000003">
    <property type="protein sequence ID" value="GGG19542.1"/>
    <property type="molecule type" value="Genomic_DNA"/>
</dbReference>
<proteinExistence type="predicted"/>
<accession>A0A917G357</accession>
<evidence type="ECO:0000259" key="1">
    <source>
        <dbReference type="Pfam" id="PF09524"/>
    </source>
</evidence>
<name>A0A917G357_9BACI</name>
<dbReference type="NCBIfam" id="TIGR02220">
    <property type="entry name" value="phg_TIGR02220"/>
    <property type="match status" value="1"/>
</dbReference>
<dbReference type="AlphaFoldDB" id="A0A917G357"/>
<feature type="domain" description="Phage conserved hypothetical protein C-terminal" evidence="1">
    <location>
        <begin position="157"/>
        <end position="228"/>
    </location>
</feature>
<gene>
    <name evidence="2" type="ORF">GCM10007425_12510</name>
</gene>
<reference evidence="2" key="1">
    <citation type="journal article" date="2014" name="Int. J. Syst. Evol. Microbiol.">
        <title>Complete genome sequence of Corynebacterium casei LMG S-19264T (=DSM 44701T), isolated from a smear-ripened cheese.</title>
        <authorList>
            <consortium name="US DOE Joint Genome Institute (JGI-PGF)"/>
            <person name="Walter F."/>
            <person name="Albersmeier A."/>
            <person name="Kalinowski J."/>
            <person name="Ruckert C."/>
        </authorList>
    </citation>
    <scope>NUCLEOTIDE SEQUENCE</scope>
    <source>
        <strain evidence="2">CGMCC 1.15760</strain>
    </source>
</reference>
<sequence length="254" mass="29490">MNLLINEPPLQVLPSLANLVGLNEAIILQQLHFRLQISSNIREDYAWIYRTYDEWQVEFPFWSRDTIRRAMAKLEKQGLIITTNRFNRMKMDNTKWYRIDYVQMATLQGVQNAQMREADCTDKPMQNAQSSLGNLHRPITKEIKSNKNNTVELALDVVAYLNLKTGKNFRAQSTVTQKYIKARNNEGFILSDFKKVIDVKTKQWLNTDMQNYLRPATLFGTKFEAYLNEAPLSISADVTVPASVELNFNEGEDW</sequence>
<evidence type="ECO:0000313" key="2">
    <source>
        <dbReference type="EMBL" id="GGG19542.1"/>
    </source>
</evidence>
<evidence type="ECO:0000313" key="3">
    <source>
        <dbReference type="Proteomes" id="UP000616608"/>
    </source>
</evidence>